<keyword evidence="3" id="KW-1133">Transmembrane helix</keyword>
<dbReference type="RefSeq" id="WP_124026453.1">
    <property type="nucleotide sequence ID" value="NZ_JBHRSN010000005.1"/>
</dbReference>
<feature type="compositionally biased region" description="Low complexity" evidence="2">
    <location>
        <begin position="493"/>
        <end position="530"/>
    </location>
</feature>
<feature type="compositionally biased region" description="Basic and acidic residues" evidence="2">
    <location>
        <begin position="572"/>
        <end position="583"/>
    </location>
</feature>
<accession>A0A3N5Y3G0</accession>
<dbReference type="EMBL" id="RPOK01000001">
    <property type="protein sequence ID" value="RPJ68452.1"/>
    <property type="molecule type" value="Genomic_DNA"/>
</dbReference>
<dbReference type="Proteomes" id="UP000275281">
    <property type="component" value="Unassembled WGS sequence"/>
</dbReference>
<dbReference type="OrthoDB" id="9807628at2"/>
<dbReference type="PANTHER" id="PTHR22550:SF14">
    <property type="entry name" value="VWFA DOMAIN-CONTAINING PROTEIN"/>
    <property type="match status" value="1"/>
</dbReference>
<dbReference type="InterPro" id="IPR050768">
    <property type="entry name" value="UPF0353/GerABKA_families"/>
</dbReference>
<dbReference type="AlphaFoldDB" id="A0A3N5Y3G0"/>
<evidence type="ECO:0000259" key="4">
    <source>
        <dbReference type="PROSITE" id="PS50234"/>
    </source>
</evidence>
<evidence type="ECO:0000313" key="6">
    <source>
        <dbReference type="Proteomes" id="UP000275281"/>
    </source>
</evidence>
<gene>
    <name evidence="5" type="ORF">DRW07_03335</name>
</gene>
<dbReference type="PROSITE" id="PS50234">
    <property type="entry name" value="VWFA"/>
    <property type="match status" value="1"/>
</dbReference>
<evidence type="ECO:0000256" key="3">
    <source>
        <dbReference type="SAM" id="Phobius"/>
    </source>
</evidence>
<feature type="transmembrane region" description="Helical" evidence="3">
    <location>
        <begin position="12"/>
        <end position="30"/>
    </location>
</feature>
<dbReference type="PROSITE" id="PS50293">
    <property type="entry name" value="TPR_REGION"/>
    <property type="match status" value="1"/>
</dbReference>
<dbReference type="Gene3D" id="3.40.50.410">
    <property type="entry name" value="von Willebrand factor, type A domain"/>
    <property type="match status" value="1"/>
</dbReference>
<protein>
    <submittedName>
        <fullName evidence="5">VWA domain-containing protein</fullName>
    </submittedName>
</protein>
<organism evidence="5 6">
    <name type="scientific">Alteromonas sediminis</name>
    <dbReference type="NCBI Taxonomy" id="2259342"/>
    <lineage>
        <taxon>Bacteria</taxon>
        <taxon>Pseudomonadati</taxon>
        <taxon>Pseudomonadota</taxon>
        <taxon>Gammaproteobacteria</taxon>
        <taxon>Alteromonadales</taxon>
        <taxon>Alteromonadaceae</taxon>
        <taxon>Alteromonas/Salinimonas group</taxon>
        <taxon>Alteromonas</taxon>
    </lineage>
</organism>
<sequence length="618" mass="69274">MWSDFHFLRPEWFWLLFPLAILIWAMTKYARQESGWQHVIAPHLMNIMLPAATKLAHKNALVIATALAGLLGITAGAGPTFERLPQPVFSVNQGHVVVMDMSLSMRATDITPDRLTRAKFKAIDLVQAVNEGEIGLVAYAGDAFVISPLTEDIATLETLLPSLRPEIMPSAGSDALSGLMQASELLTQAGYPNGAVYWITDGIEPADVAEIRTWLSSTQLTVNILAVGTEQGAPIKQISGELLKDPRGNIVIPRLSTSRLLPLAKQTGGIATTISADDSDIQQLIAEKRLQDVEKSPEESMLLAGDQWFELGPYLVVVMLPLVLYLFRKGMLAVVLLGLLLPTLTPSPAIAESSWRNWFKNADQQGLDAYKKEQYADAANTFEDSMWRGSALYKEGEYEAALEAFSQSDSAQSWYNRGNTLAQMQQLQEAIEAYEEALRRQPDFPQAEENKKLLEQLKQQQEQQSQDGQNQQQDDSQQSDQQQQSESGESEQQDNQQQSGQQQQDSQQQSGQNQQQQQDAEQQAQSQQENEQGEEQSQEQTEQDTAEQAQPEQGGEEEQSMQQVDAEMTDEEREKQQQMDALLRRIPNDPAFLLQRKMLLEAQQRNRQRMPASREKTW</sequence>
<dbReference type="SUPFAM" id="SSF53300">
    <property type="entry name" value="vWA-like"/>
    <property type="match status" value="1"/>
</dbReference>
<evidence type="ECO:0000256" key="1">
    <source>
        <dbReference type="PROSITE-ProRule" id="PRU00339"/>
    </source>
</evidence>
<dbReference type="PROSITE" id="PS50005">
    <property type="entry name" value="TPR"/>
    <property type="match status" value="1"/>
</dbReference>
<dbReference type="InterPro" id="IPR002035">
    <property type="entry name" value="VWF_A"/>
</dbReference>
<keyword evidence="6" id="KW-1185">Reference proteome</keyword>
<reference evidence="5 6" key="1">
    <citation type="submission" date="2018-11" db="EMBL/GenBank/DDBJ databases">
        <authorList>
            <person name="Ye M.-Q."/>
            <person name="Du Z.-J."/>
        </authorList>
    </citation>
    <scope>NUCLEOTIDE SEQUENCE [LARGE SCALE GENOMIC DNA]</scope>
    <source>
        <strain evidence="5 6">U0105</strain>
    </source>
</reference>
<feature type="domain" description="VWFA" evidence="4">
    <location>
        <begin position="94"/>
        <end position="293"/>
    </location>
</feature>
<feature type="region of interest" description="Disordered" evidence="2">
    <location>
        <begin position="457"/>
        <end position="583"/>
    </location>
</feature>
<dbReference type="PANTHER" id="PTHR22550">
    <property type="entry name" value="SPORE GERMINATION PROTEIN"/>
    <property type="match status" value="1"/>
</dbReference>
<proteinExistence type="predicted"/>
<dbReference type="Gene3D" id="1.25.40.10">
    <property type="entry name" value="Tetratricopeptide repeat domain"/>
    <property type="match status" value="1"/>
</dbReference>
<evidence type="ECO:0000256" key="2">
    <source>
        <dbReference type="SAM" id="MobiDB-lite"/>
    </source>
</evidence>
<dbReference type="InterPro" id="IPR011990">
    <property type="entry name" value="TPR-like_helical_dom_sf"/>
</dbReference>
<keyword evidence="3" id="KW-0472">Membrane</keyword>
<feature type="compositionally biased region" description="Low complexity" evidence="2">
    <location>
        <begin position="459"/>
        <end position="487"/>
    </location>
</feature>
<dbReference type="Pfam" id="PF13519">
    <property type="entry name" value="VWA_2"/>
    <property type="match status" value="1"/>
</dbReference>
<dbReference type="Pfam" id="PF00515">
    <property type="entry name" value="TPR_1"/>
    <property type="match status" value="1"/>
</dbReference>
<evidence type="ECO:0000313" key="5">
    <source>
        <dbReference type="EMBL" id="RPJ68452.1"/>
    </source>
</evidence>
<dbReference type="SUPFAM" id="SSF48452">
    <property type="entry name" value="TPR-like"/>
    <property type="match status" value="1"/>
</dbReference>
<comment type="caution">
    <text evidence="5">The sequence shown here is derived from an EMBL/GenBank/DDBJ whole genome shotgun (WGS) entry which is preliminary data.</text>
</comment>
<dbReference type="InterPro" id="IPR036465">
    <property type="entry name" value="vWFA_dom_sf"/>
</dbReference>
<feature type="repeat" description="TPR" evidence="1">
    <location>
        <begin position="411"/>
        <end position="444"/>
    </location>
</feature>
<dbReference type="InterPro" id="IPR019734">
    <property type="entry name" value="TPR_rpt"/>
</dbReference>
<keyword evidence="3" id="KW-0812">Transmembrane</keyword>
<name>A0A3N5Y3G0_9ALTE</name>
<dbReference type="SMART" id="SM00028">
    <property type="entry name" value="TPR"/>
    <property type="match status" value="1"/>
</dbReference>
<keyword evidence="1" id="KW-0802">TPR repeat</keyword>
<feature type="compositionally biased region" description="Acidic residues" evidence="2">
    <location>
        <begin position="531"/>
        <end position="545"/>
    </location>
</feature>